<name>A0A8T1TU69_9STRA</name>
<dbReference type="EMBL" id="JAENGZ010001647">
    <property type="protein sequence ID" value="KAG6946953.1"/>
    <property type="molecule type" value="Genomic_DNA"/>
</dbReference>
<comment type="caution">
    <text evidence="2">The sequence shown here is derived from an EMBL/GenBank/DDBJ whole genome shotgun (WGS) entry which is preliminary data.</text>
</comment>
<reference evidence="2" key="1">
    <citation type="submission" date="2021-01" db="EMBL/GenBank/DDBJ databases">
        <title>Phytophthora aleatoria, a newly-described species from Pinus radiata is distinct from Phytophthora cactorum isolates based on comparative genomics.</title>
        <authorList>
            <person name="Mcdougal R."/>
            <person name="Panda P."/>
            <person name="Williams N."/>
            <person name="Studholme D.J."/>
        </authorList>
    </citation>
    <scope>NUCLEOTIDE SEQUENCE</scope>
    <source>
        <strain evidence="2">NZFS 3830</strain>
    </source>
</reference>
<dbReference type="AlphaFoldDB" id="A0A8T1TU69"/>
<feature type="compositionally biased region" description="Basic and acidic residues" evidence="1">
    <location>
        <begin position="38"/>
        <end position="48"/>
    </location>
</feature>
<evidence type="ECO:0000256" key="1">
    <source>
        <dbReference type="SAM" id="MobiDB-lite"/>
    </source>
</evidence>
<protein>
    <submittedName>
        <fullName evidence="2">Uncharacterized protein</fullName>
    </submittedName>
</protein>
<accession>A0A8T1TU69</accession>
<dbReference type="Proteomes" id="UP000688947">
    <property type="component" value="Unassembled WGS sequence"/>
</dbReference>
<feature type="region of interest" description="Disordered" evidence="1">
    <location>
        <begin position="1"/>
        <end position="48"/>
    </location>
</feature>
<sequence>MMATWDDRDDNETKVSTPGMQGAAAGNFEADGAPRGYGSKENEANASEREAAMKFECLLSPDAPGHAGSMHGWAKLSPSEIVWSLFPSCLGKGERKYKHRVSSSTVAVCDDNLSCGNRAIIFQKSTQSVKIFQTS</sequence>
<proteinExistence type="predicted"/>
<feature type="non-terminal residue" evidence="2">
    <location>
        <position position="1"/>
    </location>
</feature>
<evidence type="ECO:0000313" key="3">
    <source>
        <dbReference type="Proteomes" id="UP000688947"/>
    </source>
</evidence>
<organism evidence="2 3">
    <name type="scientific">Phytophthora cactorum</name>
    <dbReference type="NCBI Taxonomy" id="29920"/>
    <lineage>
        <taxon>Eukaryota</taxon>
        <taxon>Sar</taxon>
        <taxon>Stramenopiles</taxon>
        <taxon>Oomycota</taxon>
        <taxon>Peronosporomycetes</taxon>
        <taxon>Peronosporales</taxon>
        <taxon>Peronosporaceae</taxon>
        <taxon>Phytophthora</taxon>
    </lineage>
</organism>
<gene>
    <name evidence="2" type="ORF">JG687_00016415</name>
</gene>
<evidence type="ECO:0000313" key="2">
    <source>
        <dbReference type="EMBL" id="KAG6946953.1"/>
    </source>
</evidence>